<reference evidence="1 2" key="1">
    <citation type="submission" date="2017-02" db="EMBL/GenBank/DDBJ databases">
        <title>isolation and characterization of a novel temperate virus Aeropyrum globular virus 1 infecting hyperthermophilic archaeon Aeropyrum.</title>
        <authorList>
            <person name="Yumiya M."/>
            <person name="Yoshida T."/>
            <person name="Sako Y."/>
        </authorList>
    </citation>
    <scope>NUCLEOTIDE SEQUENCE [LARGE SCALE GENOMIC DNA]</scope>
    <source>
        <strain evidence="1 2">YK1-12-2013</strain>
    </source>
</reference>
<sequence>MASDYAKAVPYIRAVLSMLPDPSQYRELMESESLQEALSTASAPAFPGVKEARSITSLEPLMWRDFASIVIKAVKLSPAKARYAVGFNVMIEDAKDVISVLYSIRLGNASLEDISKLPTSSVEGTTLNNIVSTGEEPESAEAIVNSAPSPLLRRLYSRLTNLLTEPDKRLILYTLGPLAVRMVEAATRSIPREADLVWRVYCPRIKFMLVSGVLQAKYSGVDARSLDTVYRGVSACGFNWDGGVRQIYESEDSIHGLAVSLSQVVPGVRLDGEDVGSMLESLRQATRAETQRAARAALAGYPFQAGFIAGGLEIVRLAFEDLAYVLASIHMKLQKERVLARVSAAP</sequence>
<organism evidence="1 2">
    <name type="scientific">Aeropyrum pernix</name>
    <dbReference type="NCBI Taxonomy" id="56636"/>
    <lineage>
        <taxon>Archaea</taxon>
        <taxon>Thermoproteota</taxon>
        <taxon>Thermoprotei</taxon>
        <taxon>Desulfurococcales</taxon>
        <taxon>Desulfurococcaceae</taxon>
        <taxon>Aeropyrum</taxon>
    </lineage>
</organism>
<accession>A0A401H996</accession>
<dbReference type="InterPro" id="IPR044911">
    <property type="entry name" value="V-type_ATPase_csu/dsu_dom_3"/>
</dbReference>
<dbReference type="Gene3D" id="1.10.132.50">
    <property type="entry name" value="ATP synthase (C/AC39) subunit, domain 3"/>
    <property type="match status" value="1"/>
</dbReference>
<evidence type="ECO:0000313" key="1">
    <source>
        <dbReference type="EMBL" id="GBF09036.1"/>
    </source>
</evidence>
<name>A0A401H996_AERPX</name>
<dbReference type="RefSeq" id="WP_131160046.1">
    <property type="nucleotide sequence ID" value="NZ_BDMD01000039.1"/>
</dbReference>
<dbReference type="AlphaFoldDB" id="A0A401H996"/>
<evidence type="ECO:0000313" key="2">
    <source>
        <dbReference type="Proteomes" id="UP000291213"/>
    </source>
</evidence>
<dbReference type="OrthoDB" id="375711at2157"/>
<gene>
    <name evidence="1" type="ORF">apy_07610</name>
</gene>
<protein>
    <submittedName>
        <fullName evidence="1">Uncharacterized protein</fullName>
    </submittedName>
</protein>
<dbReference type="Proteomes" id="UP000291213">
    <property type="component" value="Unassembled WGS sequence"/>
</dbReference>
<comment type="caution">
    <text evidence="1">The sequence shown here is derived from an EMBL/GenBank/DDBJ whole genome shotgun (WGS) entry which is preliminary data.</text>
</comment>
<proteinExistence type="predicted"/>
<dbReference type="EMBL" id="BDMD01000039">
    <property type="protein sequence ID" value="GBF09036.1"/>
    <property type="molecule type" value="Genomic_DNA"/>
</dbReference>